<name>A0ABX7LJW4_9BACL</name>
<keyword evidence="3" id="KW-1185">Reference proteome</keyword>
<accession>A0ABX7LJW4</accession>
<dbReference type="Proteomes" id="UP000663452">
    <property type="component" value="Chromosome"/>
</dbReference>
<protein>
    <submittedName>
        <fullName evidence="2">Uncharacterized protein</fullName>
    </submittedName>
</protein>
<feature type="signal peptide" evidence="1">
    <location>
        <begin position="1"/>
        <end position="22"/>
    </location>
</feature>
<dbReference type="EMBL" id="CP070969">
    <property type="protein sequence ID" value="QSF47284.1"/>
    <property type="molecule type" value="Genomic_DNA"/>
</dbReference>
<organism evidence="2 3">
    <name type="scientific">Paenibacillus tianjinensis</name>
    <dbReference type="NCBI Taxonomy" id="2810347"/>
    <lineage>
        <taxon>Bacteria</taxon>
        <taxon>Bacillati</taxon>
        <taxon>Bacillota</taxon>
        <taxon>Bacilli</taxon>
        <taxon>Bacillales</taxon>
        <taxon>Paenibacillaceae</taxon>
        <taxon>Paenibacillus</taxon>
    </lineage>
</organism>
<evidence type="ECO:0000256" key="1">
    <source>
        <dbReference type="SAM" id="SignalP"/>
    </source>
</evidence>
<evidence type="ECO:0000313" key="3">
    <source>
        <dbReference type="Proteomes" id="UP000663452"/>
    </source>
</evidence>
<dbReference type="RefSeq" id="WP_206104708.1">
    <property type="nucleotide sequence ID" value="NZ_CP070969.1"/>
</dbReference>
<proteinExistence type="predicted"/>
<evidence type="ECO:0000313" key="2">
    <source>
        <dbReference type="EMBL" id="QSF47284.1"/>
    </source>
</evidence>
<sequence>MRPINKKTIALLLSSFAIAQLAGSTAAPAILAAGTTGPAASVTAAAKVNPITLAAGVTAALEDVNIWTQSGSNILAYTLKITNNSSSSVNLQRYFSRVVTPGGSVIPGNPVTADATKKKVPAKDSMSITYYVNIGQTTSLKGVKIAMYVWDTKTKGYLKHAGSIAVPANYSTTVELGKSLNTKMNDIPVTASADTLQLYKYAGKVYAKVGINLTNRGNKVLSDSGYSAYLVTASGTSFELALSSSQTGYKIQPQEKKSIYYLTEIPAYLKTANMKLQFTQKDETLKLELPKTSYKLPAATTPDLIVASGAVKKLLISSNTVDTKLTGASVYAEDAKAVWSFQLQLKNTGNKAVTLPVYELAVKSAKGTAFPVNSKGLSGLILKPLETKVVPLTVEIPLEVEQSGLQLQMIEAVTAAAGTGSGSGPSEPSGPADAAEPSAKLIFPVAYFTIPYTLRADVHSGQEYGATNQYGSFSYSLQSLQRYPWKDDDIVIAKLRITNTQSVNLTIPELKGALKLDTDNLASTTDLLMDKESSVLAPGKSAELSLLTKIPYTDEFENVRISLSVKSDTENIPFLDLSTNSFISAIDNLKRGDTYTITGKGKNATVQESRTTVYPGSNANIVYTELLMSSGEKRQSKMARLQAYYKTADGQFYEAKVNQTNNAATPGGKQLITFWAKLPKTAATADVSLYLGTGVTGSKLSEGGEEPTGFIHVASLLLTPQAVTPAANLQKIVLYPYTLTVLASEGRHMEASDTVTMNMSYNLSRDNSLDAGDSEHKLILRMTDPYGQSQDKVLTFGTDLTEGNNNMYSMSFSRSLYKQMTGGTYRLTLYDEFQGERQELGSQVYTILFDMLPKPEKEEK</sequence>
<gene>
    <name evidence="2" type="ORF">JRJ22_12350</name>
</gene>
<feature type="chain" id="PRO_5045265718" evidence="1">
    <location>
        <begin position="23"/>
        <end position="860"/>
    </location>
</feature>
<keyword evidence="1" id="KW-0732">Signal</keyword>
<reference evidence="2 3" key="1">
    <citation type="submission" date="2021-02" db="EMBL/GenBank/DDBJ databases">
        <title>Paenibacillus tianjinensis sp. nov.</title>
        <authorList>
            <person name="Liu H."/>
        </authorList>
    </citation>
    <scope>NUCLEOTIDE SEQUENCE [LARGE SCALE GENOMIC DNA]</scope>
    <source>
        <strain evidence="2 3">TB2019</strain>
    </source>
</reference>